<dbReference type="EMBL" id="AP024685">
    <property type="protein sequence ID" value="BCX31166.1"/>
    <property type="molecule type" value="Genomic_DNA"/>
</dbReference>
<proteinExistence type="predicted"/>
<organism evidence="1 2">
    <name type="scientific">Latilactobacillus curvatus</name>
    <name type="common">Lactobacillus curvatus</name>
    <dbReference type="NCBI Taxonomy" id="28038"/>
    <lineage>
        <taxon>Bacteria</taxon>
        <taxon>Bacillati</taxon>
        <taxon>Bacillota</taxon>
        <taxon>Bacilli</taxon>
        <taxon>Lactobacillales</taxon>
        <taxon>Lactobacillaceae</taxon>
        <taxon>Latilactobacillus</taxon>
    </lineage>
</organism>
<reference evidence="1 2" key="1">
    <citation type="submission" date="2021-05" db="EMBL/GenBank/DDBJ databases">
        <title>Complete Genome Sequence of Latilactobacillus sp. Strain WDN19, a High D-Aspartate-producing Lactic Acid Bacterium Isolated from a Japanese Pickle.</title>
        <authorList>
            <person name="Kajitani K."/>
            <person name="Takahashi S."/>
        </authorList>
    </citation>
    <scope>NUCLEOTIDE SEQUENCE [LARGE SCALE GENOMIC DNA]</scope>
    <source>
        <strain evidence="1 2">WDN19</strain>
    </source>
</reference>
<accession>A0ABM7QVZ3</accession>
<keyword evidence="2" id="KW-1185">Reference proteome</keyword>
<protein>
    <submittedName>
        <fullName evidence="1">Uncharacterized protein</fullName>
    </submittedName>
</protein>
<gene>
    <name evidence="1" type="ORF">LTWDN19_17330</name>
</gene>
<name>A0ABM7QVZ3_LATCU</name>
<evidence type="ECO:0000313" key="1">
    <source>
        <dbReference type="EMBL" id="BCX31166.1"/>
    </source>
</evidence>
<sequence>MPPKFCPIYIEQLSGLNAADVSIYYQFNRKLKGEFVMLNDVFTLTTRSLNA</sequence>
<evidence type="ECO:0000313" key="2">
    <source>
        <dbReference type="Proteomes" id="UP000825100"/>
    </source>
</evidence>
<dbReference type="Proteomes" id="UP000825100">
    <property type="component" value="Chromosome"/>
</dbReference>